<protein>
    <submittedName>
        <fullName evidence="2">Acyl-CoA thioesterase</fullName>
    </submittedName>
</protein>
<dbReference type="AlphaFoldDB" id="A0A5R9A4R7"/>
<comment type="caution">
    <text evidence="2">The sequence shown here is derived from an EMBL/GenBank/DDBJ whole genome shotgun (WGS) entry which is preliminary data.</text>
</comment>
<evidence type="ECO:0000256" key="1">
    <source>
        <dbReference type="ARBA" id="ARBA00022801"/>
    </source>
</evidence>
<dbReference type="EMBL" id="VASG01000004">
    <property type="protein sequence ID" value="TLP73618.1"/>
    <property type="molecule type" value="Genomic_DNA"/>
</dbReference>
<dbReference type="SUPFAM" id="SSF54637">
    <property type="entry name" value="Thioesterase/thiol ester dehydrase-isomerase"/>
    <property type="match status" value="1"/>
</dbReference>
<dbReference type="PANTHER" id="PTHR31793:SF37">
    <property type="entry name" value="ACYL-COA THIOESTER HYDROLASE YBGC"/>
    <property type="match status" value="1"/>
</dbReference>
<dbReference type="GO" id="GO:0047617">
    <property type="term" value="F:fatty acyl-CoA hydrolase activity"/>
    <property type="evidence" value="ECO:0007669"/>
    <property type="project" value="TreeGrafter"/>
</dbReference>
<evidence type="ECO:0000313" key="2">
    <source>
        <dbReference type="EMBL" id="TLP73618.1"/>
    </source>
</evidence>
<dbReference type="RefSeq" id="WP_138214588.1">
    <property type="nucleotide sequence ID" value="NZ_VASG01000004.1"/>
</dbReference>
<dbReference type="PANTHER" id="PTHR31793">
    <property type="entry name" value="4-HYDROXYBENZOYL-COA THIOESTERASE FAMILY MEMBER"/>
    <property type="match status" value="1"/>
</dbReference>
<name>A0A5R9A4R7_PSENT</name>
<dbReference type="InterPro" id="IPR050563">
    <property type="entry name" value="4-hydroxybenzoyl-CoA_TE"/>
</dbReference>
<dbReference type="CDD" id="cd00586">
    <property type="entry name" value="4HBT"/>
    <property type="match status" value="1"/>
</dbReference>
<keyword evidence="1" id="KW-0378">Hydrolase</keyword>
<evidence type="ECO:0000313" key="3">
    <source>
        <dbReference type="Proteomes" id="UP000307510"/>
    </source>
</evidence>
<dbReference type="Proteomes" id="UP000307510">
    <property type="component" value="Unassembled WGS sequence"/>
</dbReference>
<gene>
    <name evidence="2" type="ORF">FEA48_15370</name>
</gene>
<organism evidence="2 3">
    <name type="scientific">Pseudomonas nitroreducens</name>
    <dbReference type="NCBI Taxonomy" id="46680"/>
    <lineage>
        <taxon>Bacteria</taxon>
        <taxon>Pseudomonadati</taxon>
        <taxon>Pseudomonadota</taxon>
        <taxon>Gammaproteobacteria</taxon>
        <taxon>Pseudomonadales</taxon>
        <taxon>Pseudomonadaceae</taxon>
        <taxon>Pseudomonas</taxon>
    </lineage>
</organism>
<dbReference type="Gene3D" id="3.10.129.10">
    <property type="entry name" value="Hotdog Thioesterase"/>
    <property type="match status" value="1"/>
</dbReference>
<dbReference type="Pfam" id="PF13279">
    <property type="entry name" value="4HBT_2"/>
    <property type="match status" value="1"/>
</dbReference>
<accession>A0A5R9A4R7</accession>
<sequence>MASVIHLEVSWGDCDPAGIVFYPNYFAYFNLATDAFFGGLGVPLGEAMKRHGILGWPMLETRSKFLKPSRFADLLSIETDLVRLGRSSFALRHRLRGADGELRVEGHDERVWARDDAGVLRAEPIAPAVRERLMAVLAVCENS</sequence>
<proteinExistence type="predicted"/>
<reference evidence="2 3" key="1">
    <citation type="submission" date="2019-05" db="EMBL/GenBank/DDBJ databases">
        <authorList>
            <person name="Moore K."/>
            <person name="O'Neill P."/>
            <person name="Farbos A."/>
            <person name="Studholme D.J."/>
        </authorList>
    </citation>
    <scope>NUCLEOTIDE SEQUENCE [LARGE SCALE GENOMIC DNA]</scope>
    <source>
        <strain evidence="2 3">DSM 9128</strain>
    </source>
</reference>
<reference evidence="3" key="2">
    <citation type="submission" date="2019-06" db="EMBL/GenBank/DDBJ databases">
        <title>AzeR, a transcriptional regulator that responds to azelaic acid in Pseudomonas nitroreducens.</title>
        <authorList>
            <person name="Bez C."/>
            <person name="Javvadi S.G."/>
            <person name="Bertani I."/>
            <person name="Devescovi G."/>
            <person name="Studholme D.J."/>
            <person name="Geller A."/>
            <person name="Levy A."/>
            <person name="Venturi V."/>
        </authorList>
    </citation>
    <scope>NUCLEOTIDE SEQUENCE [LARGE SCALE GENOMIC DNA]</scope>
    <source>
        <strain evidence="3">DSM 9128</strain>
    </source>
</reference>
<dbReference type="InterPro" id="IPR029069">
    <property type="entry name" value="HotDog_dom_sf"/>
</dbReference>